<evidence type="ECO:0000259" key="8">
    <source>
        <dbReference type="Pfam" id="PF12704"/>
    </source>
</evidence>
<dbReference type="PANTHER" id="PTHR30489">
    <property type="entry name" value="LIPOPROTEIN-RELEASING SYSTEM TRANSMEMBRANE PROTEIN LOLE"/>
    <property type="match status" value="1"/>
</dbReference>
<dbReference type="GO" id="GO:0044874">
    <property type="term" value="P:lipoprotein localization to outer membrane"/>
    <property type="evidence" value="ECO:0007669"/>
    <property type="project" value="TreeGrafter"/>
</dbReference>
<proteinExistence type="predicted"/>
<name>A0A832RTR9_9EURY</name>
<feature type="transmembrane region" description="Helical" evidence="6">
    <location>
        <begin position="276"/>
        <end position="300"/>
    </location>
</feature>
<keyword evidence="2" id="KW-1003">Cell membrane</keyword>
<feature type="transmembrane region" description="Helical" evidence="6">
    <location>
        <begin position="332"/>
        <end position="350"/>
    </location>
</feature>
<evidence type="ECO:0000313" key="9">
    <source>
        <dbReference type="EMBL" id="HIH69157.1"/>
    </source>
</evidence>
<accession>A0A832RTR9</accession>
<feature type="domain" description="ABC3 transporter permease C-terminal" evidence="7">
    <location>
        <begin position="233"/>
        <end position="357"/>
    </location>
</feature>
<evidence type="ECO:0000256" key="4">
    <source>
        <dbReference type="ARBA" id="ARBA00022989"/>
    </source>
</evidence>
<evidence type="ECO:0000256" key="2">
    <source>
        <dbReference type="ARBA" id="ARBA00022475"/>
    </source>
</evidence>
<gene>
    <name evidence="9" type="ORF">HA299_00825</name>
</gene>
<dbReference type="InterPro" id="IPR025857">
    <property type="entry name" value="MacB_PCD"/>
</dbReference>
<dbReference type="AlphaFoldDB" id="A0A832RTR9"/>
<feature type="transmembrane region" description="Helical" evidence="6">
    <location>
        <begin position="230"/>
        <end position="255"/>
    </location>
</feature>
<dbReference type="EMBL" id="DUIH01000003">
    <property type="protein sequence ID" value="HIH69157.1"/>
    <property type="molecule type" value="Genomic_DNA"/>
</dbReference>
<feature type="domain" description="MacB-like periplasmic core" evidence="8">
    <location>
        <begin position="2"/>
        <end position="203"/>
    </location>
</feature>
<reference evidence="9" key="1">
    <citation type="journal article" date="2020" name="bioRxiv">
        <title>A rank-normalized archaeal taxonomy based on genome phylogeny resolves widespread incomplete and uneven classifications.</title>
        <authorList>
            <person name="Rinke C."/>
            <person name="Chuvochina M."/>
            <person name="Mussig A.J."/>
            <person name="Chaumeil P.-A."/>
            <person name="Waite D.W."/>
            <person name="Whitman W.B."/>
            <person name="Parks D.H."/>
            <person name="Hugenholtz P."/>
        </authorList>
    </citation>
    <scope>NUCLEOTIDE SEQUENCE</scope>
    <source>
        <strain evidence="9">UBA12518</strain>
    </source>
</reference>
<comment type="subcellular location">
    <subcellularLocation>
        <location evidence="1">Cell membrane</location>
        <topology evidence="1">Multi-pass membrane protein</topology>
    </subcellularLocation>
</comment>
<dbReference type="Pfam" id="PF02687">
    <property type="entry name" value="FtsX"/>
    <property type="match status" value="1"/>
</dbReference>
<keyword evidence="5 6" id="KW-0472">Membrane</keyword>
<dbReference type="PANTHER" id="PTHR30489:SF0">
    <property type="entry name" value="LIPOPROTEIN-RELEASING SYSTEM TRANSMEMBRANE PROTEIN LOLE"/>
    <property type="match status" value="1"/>
</dbReference>
<dbReference type="InterPro" id="IPR003838">
    <property type="entry name" value="ABC3_permease_C"/>
</dbReference>
<evidence type="ECO:0000256" key="5">
    <source>
        <dbReference type="ARBA" id="ARBA00023136"/>
    </source>
</evidence>
<keyword evidence="4 6" id="KW-1133">Transmembrane helix</keyword>
<evidence type="ECO:0000256" key="3">
    <source>
        <dbReference type="ARBA" id="ARBA00022692"/>
    </source>
</evidence>
<dbReference type="GO" id="GO:0098797">
    <property type="term" value="C:plasma membrane protein complex"/>
    <property type="evidence" value="ECO:0007669"/>
    <property type="project" value="TreeGrafter"/>
</dbReference>
<protein>
    <submittedName>
        <fullName evidence="9">ABC transporter permease</fullName>
    </submittedName>
</protein>
<evidence type="ECO:0000256" key="1">
    <source>
        <dbReference type="ARBA" id="ARBA00004651"/>
    </source>
</evidence>
<dbReference type="Proteomes" id="UP000600363">
    <property type="component" value="Unassembled WGS sequence"/>
</dbReference>
<keyword evidence="3 6" id="KW-0812">Transmembrane</keyword>
<sequence length="364" mass="39413">MAIAAGLAIFIVMNAMMVGFTEEIIDLTVESSPSVVVLPKPDEEYIHLYHGLERYVLGIEGVSEASPVLLQQAVATYKHNSRGVSVKGIDPPRAVGVLPYEEKMREGTIYAISSEHSVILGDALAQHLEVDVGRDITLLVPSGARAQLKVVGIVDTGTPEDEVLVLMSLGGAQRLFHTGDVITSLELRTYDIHAAQGVAERIRHDTGYAAKSWIEMSADIFRTIEMEGTFMALFSVFIMVIVALGIANSLLMMVFEKTRDVGMLKAMGATGGHIRNIFLLESVLLALFGMAIGTPIGVLLSHAVSLYHITVPSDIYMVSTLPVALRLRDVVLIDLFVLAITVVAGVYPATRAGRLDPVEALRYE</sequence>
<comment type="caution">
    <text evidence="9">The sequence shown here is derived from an EMBL/GenBank/DDBJ whole genome shotgun (WGS) entry which is preliminary data.</text>
</comment>
<organism evidence="9 10">
    <name type="scientific">Methermicoccus shengliensis</name>
    <dbReference type="NCBI Taxonomy" id="660064"/>
    <lineage>
        <taxon>Archaea</taxon>
        <taxon>Methanobacteriati</taxon>
        <taxon>Methanobacteriota</taxon>
        <taxon>Stenosarchaea group</taxon>
        <taxon>Methanomicrobia</taxon>
        <taxon>Methanosarcinales</taxon>
        <taxon>Methermicoccaceae</taxon>
        <taxon>Methermicoccus</taxon>
    </lineage>
</organism>
<evidence type="ECO:0000313" key="10">
    <source>
        <dbReference type="Proteomes" id="UP000600363"/>
    </source>
</evidence>
<dbReference type="Pfam" id="PF12704">
    <property type="entry name" value="MacB_PCD"/>
    <property type="match status" value="1"/>
</dbReference>
<evidence type="ECO:0000259" key="7">
    <source>
        <dbReference type="Pfam" id="PF02687"/>
    </source>
</evidence>
<evidence type="ECO:0000256" key="6">
    <source>
        <dbReference type="SAM" id="Phobius"/>
    </source>
</evidence>
<dbReference type="InterPro" id="IPR051447">
    <property type="entry name" value="Lipoprotein-release_system"/>
</dbReference>